<keyword evidence="1" id="KW-0472">Membrane</keyword>
<evidence type="ECO:0000256" key="1">
    <source>
        <dbReference type="SAM" id="Phobius"/>
    </source>
</evidence>
<reference evidence="3 4" key="1">
    <citation type="journal article" date="2016" name="Nat. Commun.">
        <title>Thousands of microbial genomes shed light on interconnected biogeochemical processes in an aquifer system.</title>
        <authorList>
            <person name="Anantharaman K."/>
            <person name="Brown C.T."/>
            <person name="Hug L.A."/>
            <person name="Sharon I."/>
            <person name="Castelle C.J."/>
            <person name="Probst A.J."/>
            <person name="Thomas B.C."/>
            <person name="Singh A."/>
            <person name="Wilkins M.J."/>
            <person name="Karaoz U."/>
            <person name="Brodie E.L."/>
            <person name="Williams K.H."/>
            <person name="Hubbard S.S."/>
            <person name="Banfield J.F."/>
        </authorList>
    </citation>
    <scope>NUCLEOTIDE SEQUENCE [LARGE SCALE GENOMIC DNA]</scope>
</reference>
<evidence type="ECO:0000313" key="3">
    <source>
        <dbReference type="EMBL" id="OGG01864.1"/>
    </source>
</evidence>
<accession>A0A1F5YP42</accession>
<keyword evidence="1" id="KW-0812">Transmembrane</keyword>
<proteinExistence type="predicted"/>
<organism evidence="3 4">
    <name type="scientific">Candidatus Gottesmanbacteria bacterium RBG_16_52_11</name>
    <dbReference type="NCBI Taxonomy" id="1798374"/>
    <lineage>
        <taxon>Bacteria</taxon>
        <taxon>Candidatus Gottesmaniibacteriota</taxon>
    </lineage>
</organism>
<feature type="domain" description="LytR/CpsA/Psr regulator C-terminal" evidence="2">
    <location>
        <begin position="219"/>
        <end position="304"/>
    </location>
</feature>
<name>A0A1F5YP42_9BACT</name>
<gene>
    <name evidence="3" type="ORF">A2Z33_01270</name>
</gene>
<protein>
    <recommendedName>
        <fullName evidence="2">LytR/CpsA/Psr regulator C-terminal domain-containing protein</fullName>
    </recommendedName>
</protein>
<sequence>MVNRRRIKGDPKPRLTLPILAVVILIIGGLLWRVIASAGKPFLVVAVASDPVQIFFYDRSSGRSSLLSIPAAAITGVSRGYGNYSLESVWRLSPLEKSPAIFSETLEYATGLPVTAYIGATDGRLLPEMPLDRLFSLNLVPAFLGGTFRSNLGLADYISLVRVLSTETLARTKTITVTDQQLREITLPDGSKVQEIDGGGLDRLYSHAFEIESLRGENLRISVTNMTGRAGLGQAASRILTNFGALVVRVDSMESDLAKCQIRIPDRLARTVTVAVVRSIFNCRLEKIGPDDAAEISIRLGSDYKARIPE</sequence>
<comment type="caution">
    <text evidence="3">The sequence shown here is derived from an EMBL/GenBank/DDBJ whole genome shotgun (WGS) entry which is preliminary data.</text>
</comment>
<dbReference type="Proteomes" id="UP000178448">
    <property type="component" value="Unassembled WGS sequence"/>
</dbReference>
<dbReference type="EMBL" id="MFJD01000009">
    <property type="protein sequence ID" value="OGG01864.1"/>
    <property type="molecule type" value="Genomic_DNA"/>
</dbReference>
<dbReference type="Pfam" id="PF13399">
    <property type="entry name" value="LytR_C"/>
    <property type="match status" value="1"/>
</dbReference>
<evidence type="ECO:0000313" key="4">
    <source>
        <dbReference type="Proteomes" id="UP000178448"/>
    </source>
</evidence>
<evidence type="ECO:0000259" key="2">
    <source>
        <dbReference type="Pfam" id="PF13399"/>
    </source>
</evidence>
<keyword evidence="1" id="KW-1133">Transmembrane helix</keyword>
<dbReference type="InterPro" id="IPR027381">
    <property type="entry name" value="LytR/CpsA/Psr_C"/>
</dbReference>
<dbReference type="AlphaFoldDB" id="A0A1F5YP42"/>
<feature type="transmembrane region" description="Helical" evidence="1">
    <location>
        <begin position="15"/>
        <end position="35"/>
    </location>
</feature>